<dbReference type="EMBL" id="JAHHUM010002522">
    <property type="protein sequence ID" value="KAK5603269.1"/>
    <property type="molecule type" value="Genomic_DNA"/>
</dbReference>
<accession>A0AAV9R0U8</accession>
<feature type="non-terminal residue" evidence="1">
    <location>
        <position position="139"/>
    </location>
</feature>
<comment type="caution">
    <text evidence="1">The sequence shown here is derived from an EMBL/GenBank/DDBJ whole genome shotgun (WGS) entry which is preliminary data.</text>
</comment>
<sequence>MTSDNCGSEQFKSSSLAILSCGFDSSFLLPRINVPLGKALKPHLSTLLHIDAGMCECNRASFLGQLLNDRQSSPNNPLSYPHYSVQCLSLCIVTILKPERNVAGQNTFNGAPVEGGQDGWMEMEIMEEVCRSQDRLSTT</sequence>
<evidence type="ECO:0000313" key="2">
    <source>
        <dbReference type="Proteomes" id="UP001311232"/>
    </source>
</evidence>
<evidence type="ECO:0000313" key="1">
    <source>
        <dbReference type="EMBL" id="KAK5603269.1"/>
    </source>
</evidence>
<dbReference type="AlphaFoldDB" id="A0AAV9R0U8"/>
<gene>
    <name evidence="1" type="ORF">CRENBAI_011350</name>
</gene>
<name>A0AAV9R0U8_9TELE</name>
<dbReference type="Proteomes" id="UP001311232">
    <property type="component" value="Unassembled WGS sequence"/>
</dbReference>
<keyword evidence="2" id="KW-1185">Reference proteome</keyword>
<reference evidence="1 2" key="1">
    <citation type="submission" date="2021-06" db="EMBL/GenBank/DDBJ databases">
        <authorList>
            <person name="Palmer J.M."/>
        </authorList>
    </citation>
    <scope>NUCLEOTIDE SEQUENCE [LARGE SCALE GENOMIC DNA]</scope>
    <source>
        <strain evidence="1 2">MEX-2019</strain>
        <tissue evidence="1">Muscle</tissue>
    </source>
</reference>
<protein>
    <submittedName>
        <fullName evidence="1">Uncharacterized protein</fullName>
    </submittedName>
</protein>
<proteinExistence type="predicted"/>
<organism evidence="1 2">
    <name type="scientific">Crenichthys baileyi</name>
    <name type="common">White River springfish</name>
    <dbReference type="NCBI Taxonomy" id="28760"/>
    <lineage>
        <taxon>Eukaryota</taxon>
        <taxon>Metazoa</taxon>
        <taxon>Chordata</taxon>
        <taxon>Craniata</taxon>
        <taxon>Vertebrata</taxon>
        <taxon>Euteleostomi</taxon>
        <taxon>Actinopterygii</taxon>
        <taxon>Neopterygii</taxon>
        <taxon>Teleostei</taxon>
        <taxon>Neoteleostei</taxon>
        <taxon>Acanthomorphata</taxon>
        <taxon>Ovalentaria</taxon>
        <taxon>Atherinomorphae</taxon>
        <taxon>Cyprinodontiformes</taxon>
        <taxon>Goodeidae</taxon>
        <taxon>Crenichthys</taxon>
    </lineage>
</organism>